<evidence type="ECO:0000256" key="4">
    <source>
        <dbReference type="ARBA" id="ARBA00022692"/>
    </source>
</evidence>
<evidence type="ECO:0000256" key="1">
    <source>
        <dbReference type="ARBA" id="ARBA00004477"/>
    </source>
</evidence>
<sequence>MELPDVDDKKAGNLYSKTDLLKAASEFFNDALPRMGFQEDHFWTNIRIILCMICCSFGCYAQFVLKFPKDRIYIGVCVAGYFLFSGLVAFIDMFVIKTSVICIKVSGQTVFVDVTMLPFSQDMEIGLRNRIGPKRKAEVSYKTSVGHYFDSDGYLGQEEILAEFMKLVKKFEKEHSKEATEKKKEK</sequence>
<evidence type="ECO:0000256" key="5">
    <source>
        <dbReference type="ARBA" id="ARBA00022824"/>
    </source>
</evidence>
<comment type="similarity">
    <text evidence="2 9">Belongs to the SPCS2 family.</text>
</comment>
<dbReference type="PANTHER" id="PTHR13085:SF0">
    <property type="entry name" value="SIGNAL PEPTIDASE COMPLEX SUBUNIT 2"/>
    <property type="match status" value="1"/>
</dbReference>
<feature type="transmembrane region" description="Helical" evidence="9">
    <location>
        <begin position="42"/>
        <end position="65"/>
    </location>
</feature>
<comment type="function">
    <text evidence="8 9">Component of the signal peptidase complex (SPC) which catalyzes the cleavage of N-terminal signal sequences from nascent proteins as they are translocated into the lumen of the endoplasmic reticulum. Enhances the enzymatic activity of SPC and facilitates the interactions between different components of the translocation site.</text>
</comment>
<evidence type="ECO:0000313" key="10">
    <source>
        <dbReference type="EMBL" id="CAK9112799.1"/>
    </source>
</evidence>
<keyword evidence="7 9" id="KW-0472">Membrane</keyword>
<evidence type="ECO:0000256" key="2">
    <source>
        <dbReference type="ARBA" id="ARBA00007324"/>
    </source>
</evidence>
<keyword evidence="5 9" id="KW-0256">Endoplasmic reticulum</keyword>
<evidence type="ECO:0000256" key="6">
    <source>
        <dbReference type="ARBA" id="ARBA00022989"/>
    </source>
</evidence>
<evidence type="ECO:0000256" key="8">
    <source>
        <dbReference type="ARBA" id="ARBA00045608"/>
    </source>
</evidence>
<evidence type="ECO:0000313" key="11">
    <source>
        <dbReference type="Proteomes" id="UP001642484"/>
    </source>
</evidence>
<comment type="subcellular location">
    <subcellularLocation>
        <location evidence="1 9">Endoplasmic reticulum membrane</location>
        <topology evidence="1 9">Multi-pass membrane protein</topology>
    </subcellularLocation>
</comment>
<evidence type="ECO:0000256" key="9">
    <source>
        <dbReference type="RuleBase" id="RU368033"/>
    </source>
</evidence>
<gene>
    <name evidence="10" type="ORF">CCMP2556_LOCUS52262</name>
</gene>
<organism evidence="10 11">
    <name type="scientific">Durusdinium trenchii</name>
    <dbReference type="NCBI Taxonomy" id="1381693"/>
    <lineage>
        <taxon>Eukaryota</taxon>
        <taxon>Sar</taxon>
        <taxon>Alveolata</taxon>
        <taxon>Dinophyceae</taxon>
        <taxon>Suessiales</taxon>
        <taxon>Symbiodiniaceae</taxon>
        <taxon>Durusdinium</taxon>
    </lineage>
</organism>
<evidence type="ECO:0000256" key="3">
    <source>
        <dbReference type="ARBA" id="ARBA00017057"/>
    </source>
</evidence>
<keyword evidence="11" id="KW-1185">Reference proteome</keyword>
<proteinExistence type="inferred from homology"/>
<feature type="transmembrane region" description="Helical" evidence="9">
    <location>
        <begin position="72"/>
        <end position="96"/>
    </location>
</feature>
<dbReference type="EMBL" id="CAXAMN010027772">
    <property type="protein sequence ID" value="CAK9112799.1"/>
    <property type="molecule type" value="Genomic_DNA"/>
</dbReference>
<dbReference type="InterPro" id="IPR009582">
    <property type="entry name" value="Spc2/SPCS2"/>
</dbReference>
<dbReference type="PANTHER" id="PTHR13085">
    <property type="entry name" value="MICROSOMAL SIGNAL PEPTIDASE 25 KDA SUBUNIT"/>
    <property type="match status" value="1"/>
</dbReference>
<reference evidence="10 11" key="1">
    <citation type="submission" date="2024-02" db="EMBL/GenBank/DDBJ databases">
        <authorList>
            <person name="Chen Y."/>
            <person name="Shah S."/>
            <person name="Dougan E. K."/>
            <person name="Thang M."/>
            <person name="Chan C."/>
        </authorList>
    </citation>
    <scope>NUCLEOTIDE SEQUENCE [LARGE SCALE GENOMIC DNA]</scope>
</reference>
<name>A0ABP0SKC0_9DINO</name>
<protein>
    <recommendedName>
        <fullName evidence="3 9">Signal peptidase complex subunit 2</fullName>
    </recommendedName>
</protein>
<accession>A0ABP0SKC0</accession>
<keyword evidence="6 9" id="KW-1133">Transmembrane helix</keyword>
<keyword evidence="4 9" id="KW-0812">Transmembrane</keyword>
<comment type="caution">
    <text evidence="10">The sequence shown here is derived from an EMBL/GenBank/DDBJ whole genome shotgun (WGS) entry which is preliminary data.</text>
</comment>
<dbReference type="Pfam" id="PF06703">
    <property type="entry name" value="SPC25"/>
    <property type="match status" value="1"/>
</dbReference>
<evidence type="ECO:0000256" key="7">
    <source>
        <dbReference type="ARBA" id="ARBA00023136"/>
    </source>
</evidence>
<dbReference type="Proteomes" id="UP001642484">
    <property type="component" value="Unassembled WGS sequence"/>
</dbReference>